<dbReference type="EMBL" id="CP122959">
    <property type="protein sequence ID" value="WGI18771.1"/>
    <property type="molecule type" value="Genomic_DNA"/>
</dbReference>
<dbReference type="RefSeq" id="WP_025016075.1">
    <property type="nucleotide sequence ID" value="NZ_CAKMCP010000002.1"/>
</dbReference>
<sequence length="70" mass="7932">MQTSWLTSTIAFELQNEAYQDDHLMRRLSAVKENVQADEIQAVGEALASLHDDDQFIMAELTTKSVYNAK</sequence>
<accession>A0AAF0GPI3</accession>
<reference evidence="2" key="1">
    <citation type="submission" date="2023-04" db="EMBL/GenBank/DDBJ databases">
        <title>Novel strain of Lactilactobacillus sakei and use thereof.</title>
        <authorList>
            <person name="Kim S.Y."/>
        </authorList>
    </citation>
    <scope>NUCLEOTIDE SEQUENCE</scope>
    <source>
        <strain evidence="2">HUP1</strain>
    </source>
</reference>
<gene>
    <name evidence="2" type="ORF">QBD03_08445</name>
</gene>
<proteinExistence type="predicted"/>
<feature type="domain" description="DUF1659" evidence="1">
    <location>
        <begin position="3"/>
        <end position="53"/>
    </location>
</feature>
<name>A0AAF0GPI3_LATSK</name>
<dbReference type="Pfam" id="PF07872">
    <property type="entry name" value="DUF1659"/>
    <property type="match status" value="1"/>
</dbReference>
<dbReference type="Proteomes" id="UP001179858">
    <property type="component" value="Chromosome"/>
</dbReference>
<dbReference type="InterPro" id="IPR012454">
    <property type="entry name" value="DUF1659"/>
</dbReference>
<protein>
    <recommendedName>
        <fullName evidence="1">DUF1659 domain-containing protein</fullName>
    </recommendedName>
</protein>
<dbReference type="AlphaFoldDB" id="A0AAF0GPI3"/>
<organism evidence="2 3">
    <name type="scientific">Latilactobacillus sakei</name>
    <name type="common">Lactobacillus sakei</name>
    <dbReference type="NCBI Taxonomy" id="1599"/>
    <lineage>
        <taxon>Bacteria</taxon>
        <taxon>Bacillati</taxon>
        <taxon>Bacillota</taxon>
        <taxon>Bacilli</taxon>
        <taxon>Lactobacillales</taxon>
        <taxon>Lactobacillaceae</taxon>
        <taxon>Latilactobacillus</taxon>
    </lineage>
</organism>
<evidence type="ECO:0000313" key="2">
    <source>
        <dbReference type="EMBL" id="WGI18771.1"/>
    </source>
</evidence>
<evidence type="ECO:0000259" key="1">
    <source>
        <dbReference type="Pfam" id="PF07872"/>
    </source>
</evidence>
<evidence type="ECO:0000313" key="3">
    <source>
        <dbReference type="Proteomes" id="UP001179858"/>
    </source>
</evidence>